<reference evidence="1 2" key="1">
    <citation type="submission" date="2020-08" db="EMBL/GenBank/DDBJ databases">
        <title>Functional genomics of gut bacteria from endangered species of beetles.</title>
        <authorList>
            <person name="Carlos-Shanley C."/>
        </authorList>
    </citation>
    <scope>NUCLEOTIDE SEQUENCE [LARGE SCALE GENOMIC DNA]</scope>
    <source>
        <strain evidence="1 2">S00245</strain>
    </source>
</reference>
<name>A0A7W7KDF5_9SPHN</name>
<keyword evidence="2" id="KW-1185">Reference proteome</keyword>
<dbReference type="Proteomes" id="UP000555448">
    <property type="component" value="Unassembled WGS sequence"/>
</dbReference>
<proteinExistence type="predicted"/>
<evidence type="ECO:0000313" key="1">
    <source>
        <dbReference type="EMBL" id="MBB4860058.1"/>
    </source>
</evidence>
<dbReference type="AlphaFoldDB" id="A0A7W7KDF5"/>
<accession>A0A7W7KDF5</accession>
<evidence type="ECO:0008006" key="3">
    <source>
        <dbReference type="Google" id="ProtNLM"/>
    </source>
</evidence>
<comment type="caution">
    <text evidence="1">The sequence shown here is derived from an EMBL/GenBank/DDBJ whole genome shotgun (WGS) entry which is preliminary data.</text>
</comment>
<organism evidence="1 2">
    <name type="scientific">Novosphingobium chloroacetimidivorans</name>
    <dbReference type="NCBI Taxonomy" id="1428314"/>
    <lineage>
        <taxon>Bacteria</taxon>
        <taxon>Pseudomonadati</taxon>
        <taxon>Pseudomonadota</taxon>
        <taxon>Alphaproteobacteria</taxon>
        <taxon>Sphingomonadales</taxon>
        <taxon>Sphingomonadaceae</taxon>
        <taxon>Novosphingobium</taxon>
    </lineage>
</organism>
<dbReference type="RefSeq" id="WP_184248111.1">
    <property type="nucleotide sequence ID" value="NZ_JACHLR010000016.1"/>
</dbReference>
<evidence type="ECO:0000313" key="2">
    <source>
        <dbReference type="Proteomes" id="UP000555448"/>
    </source>
</evidence>
<gene>
    <name evidence="1" type="ORF">HNO88_003396</name>
</gene>
<sequence length="158" mass="17653">MQDTKVPAKSRALRTPADKRWYAVFLAHLATTSNVAASARAADVSPTKVYDARRRDPDFYRAWQEALCEGYEHLEMALVQRLRDGEIKPASGAKRGTRVFDNATALRLLVAHRDSVVRQQALRDVEDTGAILERINVRIDRLRAARVPAAEAQENADG</sequence>
<protein>
    <recommendedName>
        <fullName evidence="3">Terminase small subunit</fullName>
    </recommendedName>
</protein>
<dbReference type="EMBL" id="JACHLR010000016">
    <property type="protein sequence ID" value="MBB4860058.1"/>
    <property type="molecule type" value="Genomic_DNA"/>
</dbReference>